<evidence type="ECO:0000256" key="3">
    <source>
        <dbReference type="ARBA" id="ARBA00022679"/>
    </source>
</evidence>
<evidence type="ECO:0000256" key="5">
    <source>
        <dbReference type="ARBA" id="ARBA00022723"/>
    </source>
</evidence>
<dbReference type="Pfam" id="PF02310">
    <property type="entry name" value="B12-binding"/>
    <property type="match status" value="1"/>
</dbReference>
<dbReference type="InterPro" id="IPR006638">
    <property type="entry name" value="Elp3/MiaA/NifB-like_rSAM"/>
</dbReference>
<comment type="cofactor">
    <cofactor evidence="1">
        <name>[4Fe-4S] cluster</name>
        <dbReference type="ChEBI" id="CHEBI:49883"/>
    </cofactor>
</comment>
<sequence>MDVVLINPEDRTAVKNKLGFVLPPLNLMYLGAALERASFTVQIIDDDLRRMGAEGVARIVEGINPLIVGITATTATIRTSLEYIRAIKNRLPDVLTVIGGPHPTFLPVDTLQECRDLDVVVMGEGEATIIDLAETYEKGGPGSLDDVAGITYREGDRIRTNRARPLIEDLDEIPFPARHLVPFRDYETSSQDAGGMITSRGCVYPCRYCSSSLIMGKKFRFRSPENVVDEVEELVEVYGLHDIAFLDDTFMLHRRRAREIAEEIQRRNIDVSFVTSSRVDMVQESLLRDLRAAGMKTIYYGVESGCQRVLDMMKKGITVKQAEDAVRAARKAGVEVITSFILGYPGEKPSEMDRTIDFSIKLDPDYSQYSILTPFPGTPLYAELRRQGLIEDDWENYTVIKPVIKYEKLGLSRELIQKKLVKAYLRFYSRPSYLLRHSYMIRVFLETLYRTYIEPKIPFKKKLR</sequence>
<dbReference type="STRING" id="79929.MTBMA_c03570"/>
<evidence type="ECO:0000256" key="7">
    <source>
        <dbReference type="ARBA" id="ARBA00023014"/>
    </source>
</evidence>
<dbReference type="Gene3D" id="3.40.50.280">
    <property type="entry name" value="Cobalamin-binding domain"/>
    <property type="match status" value="1"/>
</dbReference>
<accession>D9PUR1</accession>
<dbReference type="GO" id="GO:0003824">
    <property type="term" value="F:catalytic activity"/>
    <property type="evidence" value="ECO:0007669"/>
    <property type="project" value="InterPro"/>
</dbReference>
<dbReference type="KEGG" id="mmg:MTBMA_c03570"/>
<dbReference type="Proteomes" id="UP000000345">
    <property type="component" value="Chromosome"/>
</dbReference>
<dbReference type="PROSITE" id="PS51332">
    <property type="entry name" value="B12_BINDING"/>
    <property type="match status" value="1"/>
</dbReference>
<dbReference type="SMART" id="SM00729">
    <property type="entry name" value="Elp3"/>
    <property type="match status" value="1"/>
</dbReference>
<feature type="domain" description="B12-binding" evidence="8">
    <location>
        <begin position="10"/>
        <end position="143"/>
    </location>
</feature>
<dbReference type="Gene3D" id="3.80.30.20">
    <property type="entry name" value="tm_1862 like domain"/>
    <property type="match status" value="1"/>
</dbReference>
<dbReference type="InterPro" id="IPR058240">
    <property type="entry name" value="rSAM_sf"/>
</dbReference>
<dbReference type="GeneID" id="9704063"/>
<dbReference type="InterPro" id="IPR034466">
    <property type="entry name" value="Methyltransferase_Class_B"/>
</dbReference>
<dbReference type="PANTHER" id="PTHR43409">
    <property type="entry name" value="ANAEROBIC MAGNESIUM-PROTOPORPHYRIN IX MONOMETHYL ESTER CYCLASE-RELATED"/>
    <property type="match status" value="1"/>
</dbReference>
<dbReference type="GO" id="GO:0051539">
    <property type="term" value="F:4 iron, 4 sulfur cluster binding"/>
    <property type="evidence" value="ECO:0007669"/>
    <property type="project" value="UniProtKB-KW"/>
</dbReference>
<keyword evidence="7" id="KW-0411">Iron-sulfur</keyword>
<dbReference type="GO" id="GO:0031419">
    <property type="term" value="F:cobalamin binding"/>
    <property type="evidence" value="ECO:0007669"/>
    <property type="project" value="InterPro"/>
</dbReference>
<proteinExistence type="predicted"/>
<dbReference type="InterPro" id="IPR051198">
    <property type="entry name" value="BchE-like"/>
</dbReference>
<evidence type="ECO:0000256" key="4">
    <source>
        <dbReference type="ARBA" id="ARBA00022691"/>
    </source>
</evidence>
<evidence type="ECO:0000256" key="2">
    <source>
        <dbReference type="ARBA" id="ARBA00022603"/>
    </source>
</evidence>
<dbReference type="PaxDb" id="79929-MTBMA_c03570"/>
<dbReference type="CDD" id="cd01335">
    <property type="entry name" value="Radical_SAM"/>
    <property type="match status" value="1"/>
</dbReference>
<dbReference type="PATRIC" id="fig|79929.8.peg.346"/>
<dbReference type="PANTHER" id="PTHR43409:SF7">
    <property type="entry name" value="BLL1977 PROTEIN"/>
    <property type="match status" value="1"/>
</dbReference>
<evidence type="ECO:0000259" key="9">
    <source>
        <dbReference type="PROSITE" id="PS51918"/>
    </source>
</evidence>
<dbReference type="CDD" id="cd02068">
    <property type="entry name" value="radical_SAM_B12_BD"/>
    <property type="match status" value="1"/>
</dbReference>
<dbReference type="SFLD" id="SFLDG01082">
    <property type="entry name" value="B12-binding_domain_containing"/>
    <property type="match status" value="1"/>
</dbReference>
<reference evidence="10 11" key="2">
    <citation type="journal article" date="2010" name="J. Bacteriol.">
        <title>Complete genome sequence of Methanothermobacter marburgensis, a methanoarchaeon model organism.</title>
        <authorList>
            <person name="Liesegang H."/>
            <person name="Kaster A.K."/>
            <person name="Wiezer A."/>
            <person name="Goenrich M."/>
            <person name="Wollherr A."/>
            <person name="Seedorf H."/>
            <person name="Gottschalk G."/>
            <person name="Thauer R.K."/>
        </authorList>
    </citation>
    <scope>NUCLEOTIDE SEQUENCE [LARGE SCALE GENOMIC DNA]</scope>
    <source>
        <strain evidence="11">ATCC BAA-927 / DSM 2133 / JCM 14651 / NBRC 100331 / OCM 82 / Marburg</strain>
    </source>
</reference>
<dbReference type="PROSITE" id="PS51918">
    <property type="entry name" value="RADICAL_SAM"/>
    <property type="match status" value="1"/>
</dbReference>
<evidence type="ECO:0000313" key="11">
    <source>
        <dbReference type="Proteomes" id="UP000000345"/>
    </source>
</evidence>
<dbReference type="Pfam" id="PF04055">
    <property type="entry name" value="Radical_SAM"/>
    <property type="match status" value="1"/>
</dbReference>
<organism evidence="10 11">
    <name type="scientific">Methanothermobacter marburgensis (strain ATCC BAA-927 / DSM 2133 / JCM 14651 / NBRC 100331 / OCM 82 / Marburg)</name>
    <name type="common">Methanobacterium thermoautotrophicum</name>
    <dbReference type="NCBI Taxonomy" id="79929"/>
    <lineage>
        <taxon>Archaea</taxon>
        <taxon>Methanobacteriati</taxon>
        <taxon>Methanobacteriota</taxon>
        <taxon>Methanomada group</taxon>
        <taxon>Methanobacteria</taxon>
        <taxon>Methanobacteriales</taxon>
        <taxon>Methanobacteriaceae</taxon>
        <taxon>Methanothermobacter</taxon>
    </lineage>
</organism>
<dbReference type="InterPro" id="IPR023404">
    <property type="entry name" value="rSAM_horseshoe"/>
</dbReference>
<dbReference type="HOGENOM" id="CLU_021572_4_3_2"/>
<keyword evidence="6" id="KW-0408">Iron</keyword>
<dbReference type="AlphaFoldDB" id="D9PUR1"/>
<dbReference type="InterPro" id="IPR007197">
    <property type="entry name" value="rSAM"/>
</dbReference>
<gene>
    <name evidence="10" type="ordered locus">MTBMA_c03570</name>
</gene>
<keyword evidence="3" id="KW-0808">Transferase</keyword>
<keyword evidence="11" id="KW-1185">Reference proteome</keyword>
<name>D9PUR1_METTM</name>
<dbReference type="SFLD" id="SFLDS00029">
    <property type="entry name" value="Radical_SAM"/>
    <property type="match status" value="1"/>
</dbReference>
<dbReference type="SFLD" id="SFLDG01123">
    <property type="entry name" value="methyltransferase_(Class_B)"/>
    <property type="match status" value="1"/>
</dbReference>
<dbReference type="GO" id="GO:0046872">
    <property type="term" value="F:metal ion binding"/>
    <property type="evidence" value="ECO:0007669"/>
    <property type="project" value="UniProtKB-KW"/>
</dbReference>
<dbReference type="OrthoDB" id="2305at2157"/>
<evidence type="ECO:0000313" key="10">
    <source>
        <dbReference type="EMBL" id="ADL57958.1"/>
    </source>
</evidence>
<feature type="domain" description="Radical SAM core" evidence="9">
    <location>
        <begin position="188"/>
        <end position="412"/>
    </location>
</feature>
<dbReference type="InterPro" id="IPR006158">
    <property type="entry name" value="Cobalamin-bd"/>
</dbReference>
<evidence type="ECO:0000256" key="6">
    <source>
        <dbReference type="ARBA" id="ARBA00023004"/>
    </source>
</evidence>
<keyword evidence="5" id="KW-0479">Metal-binding</keyword>
<dbReference type="SUPFAM" id="SSF102114">
    <property type="entry name" value="Radical SAM enzymes"/>
    <property type="match status" value="1"/>
</dbReference>
<evidence type="ECO:0000259" key="8">
    <source>
        <dbReference type="PROSITE" id="PS51332"/>
    </source>
</evidence>
<reference key="1">
    <citation type="submission" date="2009-08" db="EMBL/GenBank/DDBJ databases">
        <title>The genome sequence of Methanothermobacter marburgensis.</title>
        <authorList>
            <person name="Kaster A."/>
            <person name="Seedorf H."/>
            <person name="Goenrich M."/>
            <person name="Wiezer A."/>
            <person name="Liesegang H."/>
            <person name="Thauer R."/>
            <person name="Gottschalk G."/>
        </authorList>
    </citation>
    <scope>NUCLEOTIDE SEQUENCE</scope>
    <source>
        <strain>Marburg</strain>
    </source>
</reference>
<dbReference type="EMBL" id="CP001710">
    <property type="protein sequence ID" value="ADL57958.1"/>
    <property type="molecule type" value="Genomic_DNA"/>
</dbReference>
<keyword evidence="2" id="KW-0489">Methyltransferase</keyword>
<protein>
    <submittedName>
        <fullName evidence="10">Predicted Fe-S oxidoreductase</fullName>
    </submittedName>
</protein>
<dbReference type="GeneID" id="43708388"/>
<evidence type="ECO:0000256" key="1">
    <source>
        <dbReference type="ARBA" id="ARBA00001966"/>
    </source>
</evidence>
<keyword evidence="4" id="KW-0949">S-adenosyl-L-methionine</keyword>
<dbReference type="RefSeq" id="WP_013295185.1">
    <property type="nucleotide sequence ID" value="NC_014408.1"/>
</dbReference>